<evidence type="ECO:0000313" key="2">
    <source>
        <dbReference type="Proteomes" id="UP000039865"/>
    </source>
</evidence>
<dbReference type="InterPro" id="IPR001356">
    <property type="entry name" value="HD"/>
</dbReference>
<evidence type="ECO:0008006" key="3">
    <source>
        <dbReference type="Google" id="ProtNLM"/>
    </source>
</evidence>
<protein>
    <recommendedName>
        <fullName evidence="3">Homeobox domain-containing protein</fullName>
    </recommendedName>
</protein>
<sequence>MEPELFLNPINENYEQKKLTCSSFDYLNQELNADYLKDQNEKSLDYNDMMIQTLETSPKYQIIDDEFYCQFYEQYHEQLFENLWAKNQNEQLLNKEVFRLDGIKMIDHCEQTYMQQVSNPSLGQYIQQSNKQSQCKATSLSESTQNPNLHLAKSQVLIGGSNVDRKLSICSLSAKTANEIQIGKYQKYQDEFNGLQNINTQSRQKAKGIKNSSKIQKYFKRKNRQRPFRGRLQKRDEQLMILQKEFENNSNWCQSLVRVLAFKTGLTPAQVYKWNWDYKIFQNQMFMKDIHSLVKCYGKIFNVEKDIQKQAERMISMDYI</sequence>
<keyword evidence="2" id="KW-1185">Reference proteome</keyword>
<dbReference type="AlphaFoldDB" id="A0A077ZWL6"/>
<evidence type="ECO:0000313" key="1">
    <source>
        <dbReference type="EMBL" id="CDW72866.1"/>
    </source>
</evidence>
<proteinExistence type="predicted"/>
<dbReference type="Proteomes" id="UP000039865">
    <property type="component" value="Unassembled WGS sequence"/>
</dbReference>
<dbReference type="InterPro" id="IPR009057">
    <property type="entry name" value="Homeodomain-like_sf"/>
</dbReference>
<gene>
    <name evidence="1" type="primary">Contig7314.g7813</name>
    <name evidence="1" type="ORF">STYLEM_1833</name>
</gene>
<reference evidence="1 2" key="1">
    <citation type="submission" date="2014-06" db="EMBL/GenBank/DDBJ databases">
        <authorList>
            <person name="Swart Estienne"/>
        </authorList>
    </citation>
    <scope>NUCLEOTIDE SEQUENCE [LARGE SCALE GENOMIC DNA]</scope>
    <source>
        <strain evidence="1 2">130c</strain>
    </source>
</reference>
<dbReference type="InParanoid" id="A0A077ZWL6"/>
<dbReference type="SUPFAM" id="SSF46689">
    <property type="entry name" value="Homeodomain-like"/>
    <property type="match status" value="1"/>
</dbReference>
<accession>A0A077ZWL6</accession>
<name>A0A077ZWL6_STYLE</name>
<dbReference type="Gene3D" id="1.10.10.60">
    <property type="entry name" value="Homeodomain-like"/>
    <property type="match status" value="1"/>
</dbReference>
<organism evidence="1 2">
    <name type="scientific">Stylonychia lemnae</name>
    <name type="common">Ciliate</name>
    <dbReference type="NCBI Taxonomy" id="5949"/>
    <lineage>
        <taxon>Eukaryota</taxon>
        <taxon>Sar</taxon>
        <taxon>Alveolata</taxon>
        <taxon>Ciliophora</taxon>
        <taxon>Intramacronucleata</taxon>
        <taxon>Spirotrichea</taxon>
        <taxon>Stichotrichia</taxon>
        <taxon>Sporadotrichida</taxon>
        <taxon>Oxytrichidae</taxon>
        <taxon>Stylonychinae</taxon>
        <taxon>Stylonychia</taxon>
    </lineage>
</organism>
<dbReference type="GO" id="GO:0003677">
    <property type="term" value="F:DNA binding"/>
    <property type="evidence" value="ECO:0007669"/>
    <property type="project" value="InterPro"/>
</dbReference>
<dbReference type="CDD" id="cd00086">
    <property type="entry name" value="homeodomain"/>
    <property type="match status" value="1"/>
</dbReference>
<dbReference type="EMBL" id="CCKQ01001751">
    <property type="protein sequence ID" value="CDW72866.1"/>
    <property type="molecule type" value="Genomic_DNA"/>
</dbReference>